<dbReference type="InterPro" id="IPR041373">
    <property type="entry name" value="RT_RNaseH"/>
</dbReference>
<gene>
    <name evidence="8" type="ORF">F3Y22_tig00112230pilonHSYRG00161</name>
</gene>
<dbReference type="CDD" id="cd09274">
    <property type="entry name" value="RNase_HI_RT_Ty3"/>
    <property type="match status" value="1"/>
</dbReference>
<evidence type="ECO:0000256" key="5">
    <source>
        <dbReference type="ARBA" id="ARBA00022801"/>
    </source>
</evidence>
<proteinExistence type="predicted"/>
<evidence type="ECO:0000256" key="3">
    <source>
        <dbReference type="ARBA" id="ARBA00022722"/>
    </source>
</evidence>
<dbReference type="Proteomes" id="UP000436088">
    <property type="component" value="Unassembled WGS sequence"/>
</dbReference>
<keyword evidence="1" id="KW-0808">Transferase</keyword>
<keyword evidence="3" id="KW-0540">Nuclease</keyword>
<evidence type="ECO:0000259" key="7">
    <source>
        <dbReference type="Pfam" id="PF17917"/>
    </source>
</evidence>
<name>A0A6A2XRV6_HIBSY</name>
<dbReference type="SUPFAM" id="SSF56672">
    <property type="entry name" value="DNA/RNA polymerases"/>
    <property type="match status" value="2"/>
</dbReference>
<dbReference type="PANTHER" id="PTHR37984">
    <property type="entry name" value="PROTEIN CBG26694"/>
    <property type="match status" value="1"/>
</dbReference>
<dbReference type="GO" id="GO:0004519">
    <property type="term" value="F:endonuclease activity"/>
    <property type="evidence" value="ECO:0007669"/>
    <property type="project" value="UniProtKB-KW"/>
</dbReference>
<dbReference type="PANTHER" id="PTHR37984:SF5">
    <property type="entry name" value="PROTEIN NYNRIN-LIKE"/>
    <property type="match status" value="1"/>
</dbReference>
<keyword evidence="2" id="KW-0548">Nucleotidyltransferase</keyword>
<keyword evidence="9" id="KW-1185">Reference proteome</keyword>
<protein>
    <recommendedName>
        <fullName evidence="7">Reverse transcriptase RNase H-like domain-containing protein</fullName>
    </recommendedName>
</protein>
<dbReference type="InterPro" id="IPR043502">
    <property type="entry name" value="DNA/RNA_pol_sf"/>
</dbReference>
<dbReference type="Pfam" id="PF17917">
    <property type="entry name" value="RT_RNaseH"/>
    <property type="match status" value="1"/>
</dbReference>
<keyword evidence="5" id="KW-0378">Hydrolase</keyword>
<dbReference type="GO" id="GO:0003964">
    <property type="term" value="F:RNA-directed DNA polymerase activity"/>
    <property type="evidence" value="ECO:0007669"/>
    <property type="project" value="UniProtKB-KW"/>
</dbReference>
<reference evidence="8" key="1">
    <citation type="submission" date="2019-09" db="EMBL/GenBank/DDBJ databases">
        <title>Draft genome information of white flower Hibiscus syriacus.</title>
        <authorList>
            <person name="Kim Y.-M."/>
        </authorList>
    </citation>
    <scope>NUCLEOTIDE SEQUENCE [LARGE SCALE GENOMIC DNA]</scope>
    <source>
        <strain evidence="8">YM2019G1</strain>
    </source>
</reference>
<evidence type="ECO:0000256" key="1">
    <source>
        <dbReference type="ARBA" id="ARBA00022679"/>
    </source>
</evidence>
<accession>A0A6A2XRV6</accession>
<comment type="caution">
    <text evidence="8">The sequence shown here is derived from an EMBL/GenBank/DDBJ whole genome shotgun (WGS) entry which is preliminary data.</text>
</comment>
<evidence type="ECO:0000313" key="8">
    <source>
        <dbReference type="EMBL" id="KAE8669595.1"/>
    </source>
</evidence>
<organism evidence="8 9">
    <name type="scientific">Hibiscus syriacus</name>
    <name type="common">Rose of Sharon</name>
    <dbReference type="NCBI Taxonomy" id="106335"/>
    <lineage>
        <taxon>Eukaryota</taxon>
        <taxon>Viridiplantae</taxon>
        <taxon>Streptophyta</taxon>
        <taxon>Embryophyta</taxon>
        <taxon>Tracheophyta</taxon>
        <taxon>Spermatophyta</taxon>
        <taxon>Magnoliopsida</taxon>
        <taxon>eudicotyledons</taxon>
        <taxon>Gunneridae</taxon>
        <taxon>Pentapetalae</taxon>
        <taxon>rosids</taxon>
        <taxon>malvids</taxon>
        <taxon>Malvales</taxon>
        <taxon>Malvaceae</taxon>
        <taxon>Malvoideae</taxon>
        <taxon>Hibiscus</taxon>
    </lineage>
</organism>
<evidence type="ECO:0000256" key="2">
    <source>
        <dbReference type="ARBA" id="ARBA00022695"/>
    </source>
</evidence>
<dbReference type="InterPro" id="IPR050951">
    <property type="entry name" value="Retrovirus_Pol_polyprotein"/>
</dbReference>
<sequence>MTRMKISVYTCVVADCYSLHLSLDLEAPGVTQQTDVDTTLSEFADVFEVPTGLPPTRKHDHIIHQHPSSEPVNVRPYRYPYYQKQEIDRQLKQCLCSATLLGLLDINCEFIVETDASGFGIGTVLHQGGKPIAFYSQKFSLRVQAASTHHKEMFSITQAVGKWQQYLLGRRFSIITDQRPLREVNQQTIQTPEQLRWLSKLIGYNFDIKYRPGKLNVVADALSREAVASYMNLSRPLFRVLEDNRLASVHNHHLTELRHQLQAGHPERKGYSIQGGLVVFQGKIMVPAEVALCTLLL</sequence>
<dbReference type="EMBL" id="VEPZ02001524">
    <property type="protein sequence ID" value="KAE8669595.1"/>
    <property type="molecule type" value="Genomic_DNA"/>
</dbReference>
<dbReference type="GO" id="GO:0016787">
    <property type="term" value="F:hydrolase activity"/>
    <property type="evidence" value="ECO:0007669"/>
    <property type="project" value="UniProtKB-KW"/>
</dbReference>
<evidence type="ECO:0000256" key="6">
    <source>
        <dbReference type="ARBA" id="ARBA00022918"/>
    </source>
</evidence>
<feature type="domain" description="Reverse transcriptase RNase H-like" evidence="7">
    <location>
        <begin position="106"/>
        <end position="204"/>
    </location>
</feature>
<dbReference type="AlphaFoldDB" id="A0A6A2XRV6"/>
<evidence type="ECO:0000256" key="4">
    <source>
        <dbReference type="ARBA" id="ARBA00022759"/>
    </source>
</evidence>
<keyword evidence="6" id="KW-0695">RNA-directed DNA polymerase</keyword>
<evidence type="ECO:0000313" key="9">
    <source>
        <dbReference type="Proteomes" id="UP000436088"/>
    </source>
</evidence>
<keyword evidence="4" id="KW-0255">Endonuclease</keyword>